<keyword evidence="4" id="KW-1185">Reference proteome</keyword>
<keyword evidence="2" id="KW-0472">Membrane</keyword>
<keyword evidence="2" id="KW-0812">Transmembrane</keyword>
<dbReference type="Proteomes" id="UP000274033">
    <property type="component" value="Unassembled WGS sequence"/>
</dbReference>
<dbReference type="OrthoDB" id="2300232at2"/>
<organism evidence="3 4">
    <name type="scientific">Lysinibacillus composti</name>
    <dbReference type="NCBI Taxonomy" id="720633"/>
    <lineage>
        <taxon>Bacteria</taxon>
        <taxon>Bacillati</taxon>
        <taxon>Bacillota</taxon>
        <taxon>Bacilli</taxon>
        <taxon>Bacillales</taxon>
        <taxon>Bacillaceae</taxon>
        <taxon>Lysinibacillus</taxon>
    </lineage>
</organism>
<sequence length="96" mass="11053">MTDELKSNSKETNVSPEVKKRKRSNKPEISPEQRRRWIQIRLIPIWARILLVLLLLFLATITGLMIGYGFIGDGEPMDALKWGAWQHILDLVNGKV</sequence>
<name>A0A3N9USP5_9BACI</name>
<feature type="transmembrane region" description="Helical" evidence="2">
    <location>
        <begin position="45"/>
        <end position="71"/>
    </location>
</feature>
<dbReference type="Pfam" id="PF11772">
    <property type="entry name" value="EpuA"/>
    <property type="match status" value="1"/>
</dbReference>
<keyword evidence="3" id="KW-0240">DNA-directed RNA polymerase</keyword>
<feature type="region of interest" description="Disordered" evidence="1">
    <location>
        <begin position="1"/>
        <end position="32"/>
    </location>
</feature>
<dbReference type="AlphaFoldDB" id="A0A3N9USP5"/>
<dbReference type="EMBL" id="RRCT01000003">
    <property type="protein sequence ID" value="RQW75532.1"/>
    <property type="molecule type" value="Genomic_DNA"/>
</dbReference>
<evidence type="ECO:0000313" key="4">
    <source>
        <dbReference type="Proteomes" id="UP000274033"/>
    </source>
</evidence>
<evidence type="ECO:0000313" key="3">
    <source>
        <dbReference type="EMBL" id="RQW75532.1"/>
    </source>
</evidence>
<dbReference type="GO" id="GO:0000428">
    <property type="term" value="C:DNA-directed RNA polymerase complex"/>
    <property type="evidence" value="ECO:0007669"/>
    <property type="project" value="UniProtKB-KW"/>
</dbReference>
<accession>A0A3N9USP5</accession>
<gene>
    <name evidence="3" type="ORF">EBB45_05165</name>
</gene>
<comment type="caution">
    <text evidence="3">The sequence shown here is derived from an EMBL/GenBank/DDBJ whole genome shotgun (WGS) entry which is preliminary data.</text>
</comment>
<dbReference type="InterPro" id="IPR024596">
    <property type="entry name" value="RNApol_su_b/EpuA"/>
</dbReference>
<evidence type="ECO:0000256" key="1">
    <source>
        <dbReference type="SAM" id="MobiDB-lite"/>
    </source>
</evidence>
<keyword evidence="3" id="KW-0804">Transcription</keyword>
<evidence type="ECO:0000256" key="2">
    <source>
        <dbReference type="SAM" id="Phobius"/>
    </source>
</evidence>
<reference evidence="3 4" key="1">
    <citation type="journal article" date="2013" name="J. Microbiol.">
        <title>Lysinibacillus chungkukjangi sp. nov., isolated from Chungkukjang, Korean fermented soybean food.</title>
        <authorList>
            <person name="Kim S.J."/>
            <person name="Jang Y.H."/>
            <person name="Hamada M."/>
            <person name="Ahn J.H."/>
            <person name="Weon H.Y."/>
            <person name="Suzuki K."/>
            <person name="Whang K.S."/>
            <person name="Kwon S.W."/>
        </authorList>
    </citation>
    <scope>NUCLEOTIDE SEQUENCE [LARGE SCALE GENOMIC DNA]</scope>
    <source>
        <strain evidence="3 4">MCCC 1A12701</strain>
    </source>
</reference>
<protein>
    <submittedName>
        <fullName evidence="3">DNA-directed RNA polymerase subunit beta</fullName>
    </submittedName>
</protein>
<proteinExistence type="predicted"/>
<keyword evidence="2" id="KW-1133">Transmembrane helix</keyword>
<dbReference type="RefSeq" id="WP_124763347.1">
    <property type="nucleotide sequence ID" value="NZ_JAFBDY010000009.1"/>
</dbReference>